<dbReference type="PANTHER" id="PTHR30632:SF0">
    <property type="entry name" value="SULFATE-BINDING PROTEIN"/>
    <property type="match status" value="1"/>
</dbReference>
<keyword evidence="3 5" id="KW-0479">Metal-binding</keyword>
<keyword evidence="2 5" id="KW-0500">Molybdenum</keyword>
<evidence type="ECO:0000256" key="4">
    <source>
        <dbReference type="ARBA" id="ARBA00022729"/>
    </source>
</evidence>
<dbReference type="GO" id="GO:1901359">
    <property type="term" value="F:tungstate binding"/>
    <property type="evidence" value="ECO:0007669"/>
    <property type="project" value="UniProtKB-ARBA"/>
</dbReference>
<dbReference type="InterPro" id="IPR041879">
    <property type="entry name" value="YvgL-like_PBP2"/>
</dbReference>
<dbReference type="AlphaFoldDB" id="A0AA43XM72"/>
<sequence length="267" mass="29977">MIQNTQKFLMIVMFLAVMILVACDSTGTEDNRVITLSVAGSLTPVIAEVEDAFYETDPDFEIRINYGSSGSLKQQILQGAEVDLFFFASLEHMEGLKEENLVEDDLLVYPLENRLMLITPKGQDLVQDFEDLLTEKIQRVAIGEPDSVPAGAYARESLMDYGVYEEIKESMIFGKDVRQVLTWVESGNVDAGLVFETDALSSENIRNVMPAHPDSHSAIRYPLGILKNTENIEEARILMDFLLGEEAKEIFESYGFTVNTDRQDVVQ</sequence>
<dbReference type="PANTHER" id="PTHR30632">
    <property type="entry name" value="MOLYBDATE-BINDING PERIPLASMIC PROTEIN"/>
    <property type="match status" value="1"/>
</dbReference>
<dbReference type="RefSeq" id="WP_160722778.1">
    <property type="nucleotide sequence ID" value="NZ_SUMG01000020.1"/>
</dbReference>
<accession>A0AA43XM72</accession>
<dbReference type="Proteomes" id="UP000449710">
    <property type="component" value="Unassembled WGS sequence"/>
</dbReference>
<dbReference type="PIRSF" id="PIRSF004846">
    <property type="entry name" value="ModA"/>
    <property type="match status" value="1"/>
</dbReference>
<feature type="binding site" evidence="5">
    <location>
        <position position="41"/>
    </location>
    <ligand>
        <name>molybdate</name>
        <dbReference type="ChEBI" id="CHEBI:36264"/>
    </ligand>
</feature>
<dbReference type="GO" id="GO:0046872">
    <property type="term" value="F:metal ion binding"/>
    <property type="evidence" value="ECO:0007669"/>
    <property type="project" value="UniProtKB-KW"/>
</dbReference>
<evidence type="ECO:0000313" key="7">
    <source>
        <dbReference type="EMBL" id="NBG89275.1"/>
    </source>
</evidence>
<organism evidence="7 8">
    <name type="scientific">Isachenkonia alkalipeptolytica</name>
    <dbReference type="NCBI Taxonomy" id="2565777"/>
    <lineage>
        <taxon>Bacteria</taxon>
        <taxon>Bacillati</taxon>
        <taxon>Bacillota</taxon>
        <taxon>Clostridia</taxon>
        <taxon>Eubacteriales</taxon>
        <taxon>Clostridiaceae</taxon>
        <taxon>Isachenkonia</taxon>
    </lineage>
</organism>
<proteinExistence type="inferred from homology"/>
<keyword evidence="4 6" id="KW-0732">Signal</keyword>
<dbReference type="Pfam" id="PF13531">
    <property type="entry name" value="SBP_bac_11"/>
    <property type="match status" value="1"/>
</dbReference>
<dbReference type="CDD" id="cd13537">
    <property type="entry name" value="PBP2_YvgL_like"/>
    <property type="match status" value="1"/>
</dbReference>
<dbReference type="InterPro" id="IPR050682">
    <property type="entry name" value="ModA/WtpA"/>
</dbReference>
<comment type="caution">
    <text evidence="7">The sequence shown here is derived from an EMBL/GenBank/DDBJ whole genome shotgun (WGS) entry which is preliminary data.</text>
</comment>
<evidence type="ECO:0000313" key="8">
    <source>
        <dbReference type="Proteomes" id="UP000449710"/>
    </source>
</evidence>
<reference evidence="7 8" key="1">
    <citation type="submission" date="2019-04" db="EMBL/GenBank/DDBJ databases">
        <title>Isachenkonia alkalipeptolytica gen. nov. sp. nov. a new anaerobic, alkiliphilic organothrophic bacterium capable to reduce synthesized ferrihydrite isolated from a soda lake.</title>
        <authorList>
            <person name="Toshchakov S.V."/>
            <person name="Zavarzina D.G."/>
            <person name="Zhilina T.N."/>
            <person name="Kostrikina N.A."/>
            <person name="Kublanov I.V."/>
        </authorList>
    </citation>
    <scope>NUCLEOTIDE SEQUENCE [LARGE SCALE GENOMIC DNA]</scope>
    <source>
        <strain evidence="7 8">Z-1701</strain>
    </source>
</reference>
<dbReference type="Gene3D" id="3.40.190.10">
    <property type="entry name" value="Periplasmic binding protein-like II"/>
    <property type="match status" value="2"/>
</dbReference>
<evidence type="ECO:0000256" key="6">
    <source>
        <dbReference type="SAM" id="SignalP"/>
    </source>
</evidence>
<evidence type="ECO:0000256" key="5">
    <source>
        <dbReference type="PIRSR" id="PIRSR004846-1"/>
    </source>
</evidence>
<dbReference type="NCBIfam" id="TIGR01256">
    <property type="entry name" value="modA"/>
    <property type="match status" value="1"/>
</dbReference>
<evidence type="ECO:0000256" key="3">
    <source>
        <dbReference type="ARBA" id="ARBA00022723"/>
    </source>
</evidence>
<comment type="similarity">
    <text evidence="1">Belongs to the bacterial solute-binding protein ModA family.</text>
</comment>
<dbReference type="GO" id="GO:0030973">
    <property type="term" value="F:molybdate ion binding"/>
    <property type="evidence" value="ECO:0007669"/>
    <property type="project" value="UniProtKB-ARBA"/>
</dbReference>
<evidence type="ECO:0000256" key="1">
    <source>
        <dbReference type="ARBA" id="ARBA00009175"/>
    </source>
</evidence>
<feature type="signal peptide" evidence="6">
    <location>
        <begin position="1"/>
        <end position="22"/>
    </location>
</feature>
<dbReference type="EMBL" id="SUMG01000020">
    <property type="protein sequence ID" value="NBG89275.1"/>
    <property type="molecule type" value="Genomic_DNA"/>
</dbReference>
<dbReference type="GO" id="GO:0015689">
    <property type="term" value="P:molybdate ion transport"/>
    <property type="evidence" value="ECO:0007669"/>
    <property type="project" value="InterPro"/>
</dbReference>
<feature type="chain" id="PRO_5041456151" evidence="6">
    <location>
        <begin position="23"/>
        <end position="267"/>
    </location>
</feature>
<feature type="binding site" evidence="5">
    <location>
        <position position="177"/>
    </location>
    <ligand>
        <name>molybdate</name>
        <dbReference type="ChEBI" id="CHEBI:36264"/>
    </ligand>
</feature>
<dbReference type="PROSITE" id="PS51257">
    <property type="entry name" value="PROKAR_LIPOPROTEIN"/>
    <property type="match status" value="1"/>
</dbReference>
<keyword evidence="8" id="KW-1185">Reference proteome</keyword>
<protein>
    <submittedName>
        <fullName evidence="7">Molybdate ABC transporter substrate-binding protein</fullName>
    </submittedName>
</protein>
<dbReference type="InterPro" id="IPR005950">
    <property type="entry name" value="ModA"/>
</dbReference>
<feature type="binding site" evidence="5">
    <location>
        <position position="150"/>
    </location>
    <ligand>
        <name>molybdate</name>
        <dbReference type="ChEBI" id="CHEBI:36264"/>
    </ligand>
</feature>
<feature type="binding site" evidence="5">
    <location>
        <position position="69"/>
    </location>
    <ligand>
        <name>molybdate</name>
        <dbReference type="ChEBI" id="CHEBI:36264"/>
    </ligand>
</feature>
<dbReference type="FunFam" id="3.40.190.10:FF:000035">
    <property type="entry name" value="Molybdate ABC transporter substrate-binding protein"/>
    <property type="match status" value="1"/>
</dbReference>
<evidence type="ECO:0000256" key="2">
    <source>
        <dbReference type="ARBA" id="ARBA00022505"/>
    </source>
</evidence>
<name>A0AA43XM72_9CLOT</name>
<dbReference type="SUPFAM" id="SSF53850">
    <property type="entry name" value="Periplasmic binding protein-like II"/>
    <property type="match status" value="1"/>
</dbReference>
<gene>
    <name evidence="7" type="primary">modA</name>
    <name evidence="7" type="ORF">ISALK_12320</name>
</gene>